<accession>A0A2A5JFD2</accession>
<sequence>MTFLQFVGDNVSVQRFGWSRRSDGDPSVFEPRELLHAYENRSTREVRDSGELLIEIPLSDASIVEITVLDASAGWIDSRVRGLCSSLDKIDRRAQRVLRGGFSIGWIELESERHGVIDYWENGVNNEYPISIVWNGNSWEEAATT</sequence>
<reference evidence="1" key="2">
    <citation type="submission" date="2023-02" db="EMBL/GenBank/DDBJ databases">
        <title>A novel hydrolase synthesized by Rhodococcus erythropolis HQ is responsible for the detoxification of Zearalenone.</title>
        <authorList>
            <person name="Hu J."/>
            <person name="Xu J."/>
        </authorList>
    </citation>
    <scope>NUCLEOTIDE SEQUENCE</scope>
    <source>
        <strain evidence="1">HQ</strain>
    </source>
</reference>
<dbReference type="EMBL" id="JARDXE010000010">
    <property type="protein sequence ID" value="MDE8646579.1"/>
    <property type="molecule type" value="Genomic_DNA"/>
</dbReference>
<dbReference type="RefSeq" id="WP_007735701.1">
    <property type="nucleotide sequence ID" value="NZ_CP025959.1"/>
</dbReference>
<dbReference type="Proteomes" id="UP000230886">
    <property type="component" value="Unassembled WGS sequence"/>
</dbReference>
<reference evidence="2 3" key="1">
    <citation type="submission" date="2017-07" db="EMBL/GenBank/DDBJ databases">
        <title>Draft sequence of Rhodococcus enclensis 23b-28.</title>
        <authorList>
            <person name="Besaury L."/>
            <person name="Sancelme M."/>
            <person name="Amato P."/>
            <person name="Lallement A."/>
            <person name="Delort A.-M."/>
        </authorList>
    </citation>
    <scope>NUCLEOTIDE SEQUENCE [LARGE SCALE GENOMIC DNA]</scope>
    <source>
        <strain evidence="2 3">23b-28</strain>
    </source>
</reference>
<evidence type="ECO:0000313" key="2">
    <source>
        <dbReference type="EMBL" id="PCK28275.1"/>
    </source>
</evidence>
<gene>
    <name evidence="2" type="ORF">CHR55_07570</name>
    <name evidence="1" type="ORF">PXH69_16565</name>
</gene>
<organism evidence="2 3">
    <name type="scientific">Rhodococcus qingshengii</name>
    <dbReference type="NCBI Taxonomy" id="334542"/>
    <lineage>
        <taxon>Bacteria</taxon>
        <taxon>Bacillati</taxon>
        <taxon>Actinomycetota</taxon>
        <taxon>Actinomycetes</taxon>
        <taxon>Mycobacteriales</taxon>
        <taxon>Nocardiaceae</taxon>
        <taxon>Rhodococcus</taxon>
        <taxon>Rhodococcus erythropolis group</taxon>
    </lineage>
</organism>
<evidence type="ECO:0000313" key="1">
    <source>
        <dbReference type="EMBL" id="MDE8646579.1"/>
    </source>
</evidence>
<comment type="caution">
    <text evidence="2">The sequence shown here is derived from an EMBL/GenBank/DDBJ whole genome shotgun (WGS) entry which is preliminary data.</text>
</comment>
<dbReference type="Proteomes" id="UP001217325">
    <property type="component" value="Unassembled WGS sequence"/>
</dbReference>
<evidence type="ECO:0000313" key="3">
    <source>
        <dbReference type="Proteomes" id="UP000230886"/>
    </source>
</evidence>
<name>A0A2A5JFD2_RHOSG</name>
<dbReference type="AlphaFoldDB" id="A0A2A5JFD2"/>
<protein>
    <submittedName>
        <fullName evidence="2">Uncharacterized protein</fullName>
    </submittedName>
</protein>
<proteinExistence type="predicted"/>
<dbReference type="EMBL" id="NOVD01000003">
    <property type="protein sequence ID" value="PCK28275.1"/>
    <property type="molecule type" value="Genomic_DNA"/>
</dbReference>